<evidence type="ECO:0000313" key="7">
    <source>
        <dbReference type="EMBL" id="GAA1691058.1"/>
    </source>
</evidence>
<reference evidence="8" key="1">
    <citation type="journal article" date="2019" name="Int. J. Syst. Evol. Microbiol.">
        <title>The Global Catalogue of Microorganisms (GCM) 10K type strain sequencing project: providing services to taxonomists for standard genome sequencing and annotation.</title>
        <authorList>
            <consortium name="The Broad Institute Genomics Platform"/>
            <consortium name="The Broad Institute Genome Sequencing Center for Infectious Disease"/>
            <person name="Wu L."/>
            <person name="Ma J."/>
        </authorList>
    </citation>
    <scope>NUCLEOTIDE SEQUENCE [LARGE SCALE GENOMIC DNA]</scope>
    <source>
        <strain evidence="8">JCM 14307</strain>
    </source>
</reference>
<evidence type="ECO:0000256" key="2">
    <source>
        <dbReference type="ARBA" id="ARBA00005466"/>
    </source>
</evidence>
<dbReference type="InterPro" id="IPR050416">
    <property type="entry name" value="FAD-linked_Oxidoreductase"/>
</dbReference>
<dbReference type="SUPFAM" id="SSF56176">
    <property type="entry name" value="FAD-binding/transporter-associated domain-like"/>
    <property type="match status" value="1"/>
</dbReference>
<evidence type="ECO:0000256" key="3">
    <source>
        <dbReference type="ARBA" id="ARBA00022630"/>
    </source>
</evidence>
<evidence type="ECO:0000313" key="8">
    <source>
        <dbReference type="Proteomes" id="UP001500280"/>
    </source>
</evidence>
<dbReference type="InterPro" id="IPR036318">
    <property type="entry name" value="FAD-bd_PCMH-like_sf"/>
</dbReference>
<comment type="cofactor">
    <cofactor evidence="1">
        <name>FAD</name>
        <dbReference type="ChEBI" id="CHEBI:57692"/>
    </cofactor>
</comment>
<keyword evidence="4" id="KW-0274">FAD</keyword>
<gene>
    <name evidence="7" type="ORF">GCM10009745_40430</name>
</gene>
<keyword evidence="3" id="KW-0285">Flavoprotein</keyword>
<sequence>MMHCRSVEDVVAAIKSGDRVVPRGGGHCFVDRSAPGDVVLDLSGLNSIEVRADGVATIDAGALLGQVYADLHAAGRGLPAGCGETVGITGLTLGGGIGLVGRMYGLSCDRLLSAQVVLADGSVVECSADCEPDLFWALRGAGGGQFGVVTSLRFDTVPEPITTRIEARWVSADPEVLVAVWQAWAPDSPDELTLNLTIDGSQAVLIGASLLPADETRSLLAEFADLVGAPVPFFLRAGMPLSAVKASFAEATPGEPARIRSEFFERSLSDDVLRELIGCGRLAFTAMGGAYNRIAAEATAFAHRNTRFLLETANDRSWSIAHADGSGRVYPNFPDLALADGPAAYHGENLARLRAVKQAYDPDRFFDFPQAV</sequence>
<proteinExistence type="inferred from homology"/>
<evidence type="ECO:0000256" key="4">
    <source>
        <dbReference type="ARBA" id="ARBA00022827"/>
    </source>
</evidence>
<dbReference type="EMBL" id="BAAANF010000015">
    <property type="protein sequence ID" value="GAA1691058.1"/>
    <property type="molecule type" value="Genomic_DNA"/>
</dbReference>
<dbReference type="PROSITE" id="PS51387">
    <property type="entry name" value="FAD_PCMH"/>
    <property type="match status" value="1"/>
</dbReference>
<dbReference type="Pfam" id="PF01565">
    <property type="entry name" value="FAD_binding_4"/>
    <property type="match status" value="1"/>
</dbReference>
<comment type="caution">
    <text evidence="7">The sequence shown here is derived from an EMBL/GenBank/DDBJ whole genome shotgun (WGS) entry which is preliminary data.</text>
</comment>
<accession>A0ABP4TPA4</accession>
<dbReference type="RefSeq" id="WP_344153981.1">
    <property type="nucleotide sequence ID" value="NZ_BAAANF010000015.1"/>
</dbReference>
<dbReference type="Pfam" id="PF08031">
    <property type="entry name" value="BBE"/>
    <property type="match status" value="1"/>
</dbReference>
<protein>
    <submittedName>
        <fullName evidence="7">FAD-binding oxidoreductase</fullName>
    </submittedName>
</protein>
<feature type="domain" description="FAD-binding PCMH-type" evidence="6">
    <location>
        <begin position="1"/>
        <end position="159"/>
    </location>
</feature>
<evidence type="ECO:0000256" key="5">
    <source>
        <dbReference type="ARBA" id="ARBA00023002"/>
    </source>
</evidence>
<dbReference type="Proteomes" id="UP001500280">
    <property type="component" value="Unassembled WGS sequence"/>
</dbReference>
<organism evidence="7 8">
    <name type="scientific">Kribbella yunnanensis</name>
    <dbReference type="NCBI Taxonomy" id="190194"/>
    <lineage>
        <taxon>Bacteria</taxon>
        <taxon>Bacillati</taxon>
        <taxon>Actinomycetota</taxon>
        <taxon>Actinomycetes</taxon>
        <taxon>Propionibacteriales</taxon>
        <taxon>Kribbellaceae</taxon>
        <taxon>Kribbella</taxon>
    </lineage>
</organism>
<evidence type="ECO:0000256" key="1">
    <source>
        <dbReference type="ARBA" id="ARBA00001974"/>
    </source>
</evidence>
<dbReference type="InterPro" id="IPR016166">
    <property type="entry name" value="FAD-bd_PCMH"/>
</dbReference>
<dbReference type="InterPro" id="IPR006094">
    <property type="entry name" value="Oxid_FAD_bind_N"/>
</dbReference>
<name>A0ABP4TPA4_9ACTN</name>
<dbReference type="Gene3D" id="3.40.462.20">
    <property type="match status" value="1"/>
</dbReference>
<comment type="similarity">
    <text evidence="2">Belongs to the oxygen-dependent FAD-linked oxidoreductase family.</text>
</comment>
<dbReference type="InterPro" id="IPR016169">
    <property type="entry name" value="FAD-bd_PCMH_sub2"/>
</dbReference>
<dbReference type="PANTHER" id="PTHR42973">
    <property type="entry name" value="BINDING OXIDOREDUCTASE, PUTATIVE (AFU_ORTHOLOGUE AFUA_1G17690)-RELATED"/>
    <property type="match status" value="1"/>
</dbReference>
<keyword evidence="8" id="KW-1185">Reference proteome</keyword>
<dbReference type="PANTHER" id="PTHR42973:SF39">
    <property type="entry name" value="FAD-BINDING PCMH-TYPE DOMAIN-CONTAINING PROTEIN"/>
    <property type="match status" value="1"/>
</dbReference>
<dbReference type="InterPro" id="IPR012951">
    <property type="entry name" value="BBE"/>
</dbReference>
<dbReference type="Gene3D" id="3.30.465.10">
    <property type="match status" value="1"/>
</dbReference>
<keyword evidence="5" id="KW-0560">Oxidoreductase</keyword>
<evidence type="ECO:0000259" key="6">
    <source>
        <dbReference type="PROSITE" id="PS51387"/>
    </source>
</evidence>